<dbReference type="AlphaFoldDB" id="C3XTV0"/>
<feature type="region of interest" description="Disordered" evidence="1">
    <location>
        <begin position="267"/>
        <end position="307"/>
    </location>
</feature>
<dbReference type="EMBL" id="GG666464">
    <property type="protein sequence ID" value="EEN68324.1"/>
    <property type="molecule type" value="Genomic_DNA"/>
</dbReference>
<sequence length="521" mass="56448">MLLDESVASDCSEAWSEPSGISFGLKGESSLRLVSVETSGNHSASRAKGFGVVVNRQKKLTSDHQIANSDNGRDQSWEKVACIGVSFDGKEARLKSGPTRRMGRADGAKCLAGRAVSNEDKMIERNAALMNVTARGPSTTGEGTDRSEDQIMFPPSNGNLNVQTQTNTTAGVVQTRGTDLTIPLVVTSVVASLSIVIGCHVLSCFLKSRRNDQNLGHHRQNLPFSSHALKVNPLYVRSGAQGSSQPGHMQGDQTDDSTYNAINEDEVYDPSGHYYSEIKDQDVGGRTTQTLGSEQQNDNTYNDINEDEVYDPSGHYYSEIKDEDINNEGRSVLRSEGPHEFDGIEEEHMELDGDDSLSPYMYAEQDSQSENSDDCGSLASYVVQSSHEIFEGKDDDSSSFCASEVGLSITDNVGAHALLYKVDTGTVASVNCALERSSVTKSADREQTTYGVSDCTDASNLTYICTPETAGNLTSVNMKECVREHSENIFETSELEKEAVEVDPNLGELGCRTDTQVGLKS</sequence>
<evidence type="ECO:0000313" key="2">
    <source>
        <dbReference type="EMBL" id="EEN68324.1"/>
    </source>
</evidence>
<protein>
    <submittedName>
        <fullName evidence="2">Uncharacterized protein</fullName>
    </submittedName>
</protein>
<dbReference type="InParanoid" id="C3XTV0"/>
<evidence type="ECO:0000256" key="1">
    <source>
        <dbReference type="SAM" id="MobiDB-lite"/>
    </source>
</evidence>
<accession>C3XTV0</accession>
<feature type="compositionally biased region" description="Polar residues" evidence="1">
    <location>
        <begin position="286"/>
        <end position="303"/>
    </location>
</feature>
<proteinExistence type="predicted"/>
<name>C3XTV0_BRAFL</name>
<reference evidence="2" key="1">
    <citation type="journal article" date="2008" name="Nature">
        <title>The amphioxus genome and the evolution of the chordate karyotype.</title>
        <authorList>
            <consortium name="US DOE Joint Genome Institute (JGI-PGF)"/>
            <person name="Putnam N.H."/>
            <person name="Butts T."/>
            <person name="Ferrier D.E.K."/>
            <person name="Furlong R.F."/>
            <person name="Hellsten U."/>
            <person name="Kawashima T."/>
            <person name="Robinson-Rechavi M."/>
            <person name="Shoguchi E."/>
            <person name="Terry A."/>
            <person name="Yu J.-K."/>
            <person name="Benito-Gutierrez E.L."/>
            <person name="Dubchak I."/>
            <person name="Garcia-Fernandez J."/>
            <person name="Gibson-Brown J.J."/>
            <person name="Grigoriev I.V."/>
            <person name="Horton A.C."/>
            <person name="de Jong P.J."/>
            <person name="Jurka J."/>
            <person name="Kapitonov V.V."/>
            <person name="Kohara Y."/>
            <person name="Kuroki Y."/>
            <person name="Lindquist E."/>
            <person name="Lucas S."/>
            <person name="Osoegawa K."/>
            <person name="Pennacchio L.A."/>
            <person name="Salamov A.A."/>
            <person name="Satou Y."/>
            <person name="Sauka-Spengler T."/>
            <person name="Schmutz J."/>
            <person name="Shin-I T."/>
            <person name="Toyoda A."/>
            <person name="Bronner-Fraser M."/>
            <person name="Fujiyama A."/>
            <person name="Holland L.Z."/>
            <person name="Holland P.W.H."/>
            <person name="Satoh N."/>
            <person name="Rokhsar D.S."/>
        </authorList>
    </citation>
    <scope>NUCLEOTIDE SEQUENCE [LARGE SCALE GENOMIC DNA]</scope>
    <source>
        <strain evidence="2">S238N-H82</strain>
        <tissue evidence="2">Testes</tissue>
    </source>
</reference>
<gene>
    <name evidence="2" type="ORF">BRAFLDRAFT_80069</name>
</gene>
<feature type="region of interest" description="Disordered" evidence="1">
    <location>
        <begin position="238"/>
        <end position="257"/>
    </location>
</feature>
<organism>
    <name type="scientific">Branchiostoma floridae</name>
    <name type="common">Florida lancelet</name>
    <name type="synonym">Amphioxus</name>
    <dbReference type="NCBI Taxonomy" id="7739"/>
    <lineage>
        <taxon>Eukaryota</taxon>
        <taxon>Metazoa</taxon>
        <taxon>Chordata</taxon>
        <taxon>Cephalochordata</taxon>
        <taxon>Leptocardii</taxon>
        <taxon>Amphioxiformes</taxon>
        <taxon>Branchiostomatidae</taxon>
        <taxon>Branchiostoma</taxon>
    </lineage>
</organism>